<evidence type="ECO:0000313" key="3">
    <source>
        <dbReference type="Proteomes" id="UP001153069"/>
    </source>
</evidence>
<feature type="compositionally biased region" description="Basic and acidic residues" evidence="1">
    <location>
        <begin position="32"/>
        <end position="51"/>
    </location>
</feature>
<feature type="compositionally biased region" description="Polar residues" evidence="1">
    <location>
        <begin position="94"/>
        <end position="107"/>
    </location>
</feature>
<gene>
    <name evidence="2" type="ORF">SEMRO_2162_G317220.1</name>
</gene>
<feature type="compositionally biased region" description="Polar residues" evidence="1">
    <location>
        <begin position="1"/>
        <end position="19"/>
    </location>
</feature>
<dbReference type="EMBL" id="CAICTM010002160">
    <property type="protein sequence ID" value="CAB9528174.1"/>
    <property type="molecule type" value="Genomic_DNA"/>
</dbReference>
<name>A0A9N8EYA3_9STRA</name>
<organism evidence="2 3">
    <name type="scientific">Seminavis robusta</name>
    <dbReference type="NCBI Taxonomy" id="568900"/>
    <lineage>
        <taxon>Eukaryota</taxon>
        <taxon>Sar</taxon>
        <taxon>Stramenopiles</taxon>
        <taxon>Ochrophyta</taxon>
        <taxon>Bacillariophyta</taxon>
        <taxon>Bacillariophyceae</taxon>
        <taxon>Bacillariophycidae</taxon>
        <taxon>Naviculales</taxon>
        <taxon>Naviculaceae</taxon>
        <taxon>Seminavis</taxon>
    </lineage>
</organism>
<dbReference type="Proteomes" id="UP001153069">
    <property type="component" value="Unassembled WGS sequence"/>
</dbReference>
<evidence type="ECO:0000256" key="1">
    <source>
        <dbReference type="SAM" id="MobiDB-lite"/>
    </source>
</evidence>
<feature type="region of interest" description="Disordered" evidence="1">
    <location>
        <begin position="1"/>
        <end position="156"/>
    </location>
</feature>
<protein>
    <submittedName>
        <fullName evidence="2">Uncharacterized protein</fullName>
    </submittedName>
</protein>
<evidence type="ECO:0000313" key="2">
    <source>
        <dbReference type="EMBL" id="CAB9528174.1"/>
    </source>
</evidence>
<comment type="caution">
    <text evidence="2">The sequence shown here is derived from an EMBL/GenBank/DDBJ whole genome shotgun (WGS) entry which is preliminary data.</text>
</comment>
<accession>A0A9N8EYA3</accession>
<dbReference type="AlphaFoldDB" id="A0A9N8EYA3"/>
<reference evidence="2" key="1">
    <citation type="submission" date="2020-06" db="EMBL/GenBank/DDBJ databases">
        <authorList>
            <consortium name="Plant Systems Biology data submission"/>
        </authorList>
    </citation>
    <scope>NUCLEOTIDE SEQUENCE</scope>
    <source>
        <strain evidence="2">D6</strain>
    </source>
</reference>
<proteinExistence type="predicted"/>
<feature type="compositionally biased region" description="Polar residues" evidence="1">
    <location>
        <begin position="115"/>
        <end position="124"/>
    </location>
</feature>
<sequence length="225" mass="25205">MEYVTLNLNMLQKRQSPPSSKDVIIDVPAEPVEDRTSNRYTKKAPDRERYASKARAAANTGGYQKRPARSGRERNEYRTPQGGSDAPANKQNHKPSSVRNPAVSSSLFRLPPAKSTGTQGREGNSASKTRRRRRTSSANDGSRRVYSPYDENDPSSQVYRDAIDRFGEFFVSATDTILWAMKTTTRLPTRRIRPLPPSPAKVARLELAESNLQTGGIEWKKDLIP</sequence>
<keyword evidence="3" id="KW-1185">Reference proteome</keyword>